<dbReference type="EMBL" id="CP012669">
    <property type="protein sequence ID" value="ALE15581.1"/>
    <property type="molecule type" value="Genomic_DNA"/>
</dbReference>
<dbReference type="Proteomes" id="UP000057938">
    <property type="component" value="Chromosome"/>
</dbReference>
<evidence type="ECO:0000313" key="2">
    <source>
        <dbReference type="EMBL" id="ALE15581.1"/>
    </source>
</evidence>
<name>A0A0M5L267_9SPHN</name>
<dbReference type="PATRIC" id="fig|361183.4.peg.266"/>
<dbReference type="STRING" id="361183.AMC99_00265"/>
<feature type="region of interest" description="Disordered" evidence="1">
    <location>
        <begin position="24"/>
        <end position="46"/>
    </location>
</feature>
<evidence type="ECO:0000313" key="3">
    <source>
        <dbReference type="Proteomes" id="UP000057938"/>
    </source>
</evidence>
<reference evidence="2 3" key="1">
    <citation type="submission" date="2015-09" db="EMBL/GenBank/DDBJ databases">
        <title>Complete genome sequence of a benzo[a]pyrene-degrading bacterium Altererythrobacter epoxidivorans CGMCC 1.7731T.</title>
        <authorList>
            <person name="Li Z."/>
            <person name="Cheng H."/>
            <person name="Huo Y."/>
            <person name="Xu X."/>
        </authorList>
    </citation>
    <scope>NUCLEOTIDE SEQUENCE [LARGE SCALE GENOMIC DNA]</scope>
    <source>
        <strain evidence="2 3">CGMCC 1.7731</strain>
    </source>
</reference>
<sequence length="46" mass="5486">MRAVWPEAIARFYPVKSYWMEHMEHSPGSEKLRREAPAKRRAGKDE</sequence>
<evidence type="ECO:0000256" key="1">
    <source>
        <dbReference type="SAM" id="MobiDB-lite"/>
    </source>
</evidence>
<proteinExistence type="predicted"/>
<protein>
    <submittedName>
        <fullName evidence="2">Uncharacterized protein</fullName>
    </submittedName>
</protein>
<keyword evidence="3" id="KW-1185">Reference proteome</keyword>
<gene>
    <name evidence="2" type="ORF">AMC99_00265</name>
</gene>
<organism evidence="2 3">
    <name type="scientific">Altererythrobacter epoxidivorans</name>
    <dbReference type="NCBI Taxonomy" id="361183"/>
    <lineage>
        <taxon>Bacteria</taxon>
        <taxon>Pseudomonadati</taxon>
        <taxon>Pseudomonadota</taxon>
        <taxon>Alphaproteobacteria</taxon>
        <taxon>Sphingomonadales</taxon>
        <taxon>Erythrobacteraceae</taxon>
        <taxon>Altererythrobacter</taxon>
    </lineage>
</organism>
<accession>A0A0M5L267</accession>
<dbReference type="KEGG" id="aep:AMC99_00265"/>
<dbReference type="AlphaFoldDB" id="A0A0M5L267"/>